<dbReference type="Proteomes" id="UP000030758">
    <property type="component" value="Unassembled WGS sequence"/>
</dbReference>
<proteinExistence type="predicted"/>
<dbReference type="PANTHER" id="PTHR18460:SF3">
    <property type="entry name" value="TELO2-INTERACTING PROTEIN 1 HOMOLOG"/>
    <property type="match status" value="1"/>
</dbReference>
<protein>
    <recommendedName>
        <fullName evidence="1">TTI1 C-terminal TPR domain-containing protein</fullName>
    </recommendedName>
</protein>
<dbReference type="SUPFAM" id="SSF48371">
    <property type="entry name" value="ARM repeat"/>
    <property type="match status" value="1"/>
</dbReference>
<sequence>MFFHRSSRWNTNYYAVILLYWAQRACDTLAFAKITLKNWMKLSPVSEYVVEEELLSKESCSSTPADSCVILVVPEEPRAQELLKEAFRLIGSFSDLQLLVEALLQKTLDGRLKMEALYALNKTFLGALKHCNDAASDFAEITLQAILEEFSYASKIPLLRMLLLLEAMRCCSLTLRSNLLPYLLSGLYVALSLSGEHATKVAAERVLASFAVALGETSVHSLILSNIDYLVSSLLVRIRYHSLYPEVCSVLASLFKKIDLVQADKTAPLLTEAMLILDQSEEDQEIVVRLWQAFLSFCHVCKAGRTVAEDERGEETDTSDDEKEPPWYVVKLVDILKRARSWIRANSTPVQLISMKTFAVAVEALSNFQNQLLPILHQSWPSLISIFKNGAPISKAASCRAIVAAVNNSGSFYSRRFQEEALPTVTKLLNELAGCSINATVTYLQSPRFSLQFELLNGLADVCKCLELPKEQVTICMAACQPYVNKEQPRKLRELAESAIEKMQSLM</sequence>
<name>A0A085NP45_9BILA</name>
<evidence type="ECO:0000313" key="4">
    <source>
        <dbReference type="Proteomes" id="UP000030764"/>
    </source>
</evidence>
<dbReference type="InterPro" id="IPR016024">
    <property type="entry name" value="ARM-type_fold"/>
</dbReference>
<reference evidence="3 4" key="1">
    <citation type="journal article" date="2014" name="Nat. Genet.">
        <title>Genome and transcriptome of the porcine whipworm Trichuris suis.</title>
        <authorList>
            <person name="Jex A.R."/>
            <person name="Nejsum P."/>
            <person name="Schwarz E.M."/>
            <person name="Hu L."/>
            <person name="Young N.D."/>
            <person name="Hall R.S."/>
            <person name="Korhonen P.K."/>
            <person name="Liao S."/>
            <person name="Thamsborg S."/>
            <person name="Xia J."/>
            <person name="Xu P."/>
            <person name="Wang S."/>
            <person name="Scheerlinck J.P."/>
            <person name="Hofmann A."/>
            <person name="Sternberg P.W."/>
            <person name="Wang J."/>
            <person name="Gasser R.B."/>
        </authorList>
    </citation>
    <scope>NUCLEOTIDE SEQUENCE [LARGE SCALE GENOMIC DNA]</scope>
    <source>
        <strain evidence="3">DCEP-RM93F</strain>
        <strain evidence="2">DCEP-RM93M</strain>
    </source>
</reference>
<feature type="domain" description="TTI1 C-terminal TPR" evidence="1">
    <location>
        <begin position="308"/>
        <end position="504"/>
    </location>
</feature>
<dbReference type="EMBL" id="KL367483">
    <property type="protein sequence ID" value="KFD71241.1"/>
    <property type="molecule type" value="Genomic_DNA"/>
</dbReference>
<dbReference type="Proteomes" id="UP000030764">
    <property type="component" value="Unassembled WGS sequence"/>
</dbReference>
<dbReference type="InterPro" id="IPR052587">
    <property type="entry name" value="TELO2-interacting_protein_1"/>
</dbReference>
<dbReference type="Pfam" id="PF21547">
    <property type="entry name" value="TTI1"/>
    <property type="match status" value="1"/>
</dbReference>
<dbReference type="Pfam" id="PF24181">
    <property type="entry name" value="TPR_TTI1_C"/>
    <property type="match status" value="1"/>
</dbReference>
<dbReference type="GO" id="GO:0005737">
    <property type="term" value="C:cytoplasm"/>
    <property type="evidence" value="ECO:0007669"/>
    <property type="project" value="TreeGrafter"/>
</dbReference>
<gene>
    <name evidence="2" type="ORF">M513_04914</name>
    <name evidence="3" type="ORF">M514_04914</name>
</gene>
<dbReference type="AlphaFoldDB" id="A0A085NP45"/>
<accession>A0A085NP45</accession>
<dbReference type="InterPro" id="IPR057567">
    <property type="entry name" value="TPR_TTI1_C"/>
</dbReference>
<evidence type="ECO:0000313" key="2">
    <source>
        <dbReference type="EMBL" id="KFD54137.1"/>
    </source>
</evidence>
<evidence type="ECO:0000259" key="1">
    <source>
        <dbReference type="Pfam" id="PF24181"/>
    </source>
</evidence>
<evidence type="ECO:0000313" key="3">
    <source>
        <dbReference type="EMBL" id="KFD71241.1"/>
    </source>
</evidence>
<dbReference type="PANTHER" id="PTHR18460">
    <property type="entry name" value="TEL2 INTERACTING PROTEIN 1 TTI1 FAMILY MEMBER"/>
    <property type="match status" value="1"/>
</dbReference>
<dbReference type="InterPro" id="IPR049362">
    <property type="entry name" value="TTI1_rpt"/>
</dbReference>
<keyword evidence="4" id="KW-1185">Reference proteome</keyword>
<dbReference type="EMBL" id="KL363210">
    <property type="protein sequence ID" value="KFD54137.1"/>
    <property type="molecule type" value="Genomic_DNA"/>
</dbReference>
<organism evidence="3">
    <name type="scientific">Trichuris suis</name>
    <name type="common">pig whipworm</name>
    <dbReference type="NCBI Taxonomy" id="68888"/>
    <lineage>
        <taxon>Eukaryota</taxon>
        <taxon>Metazoa</taxon>
        <taxon>Ecdysozoa</taxon>
        <taxon>Nematoda</taxon>
        <taxon>Enoplea</taxon>
        <taxon>Dorylaimia</taxon>
        <taxon>Trichinellida</taxon>
        <taxon>Trichuridae</taxon>
        <taxon>Trichuris</taxon>
    </lineage>
</organism>